<evidence type="ECO:0000313" key="1">
    <source>
        <dbReference type="EMBL" id="MBH5144223.1"/>
    </source>
</evidence>
<keyword evidence="1" id="KW-0238">DNA-binding</keyword>
<sequence length="605" mass="68004">MASKDEFVTAQQAADILKVSAARVRQMPDEGKLPDPIHLGPKANVWLRADVERLAAYSQSGATFTAVAELLEPAATPLDRIYDGFIDYPSNFRDELLRLHVRAWRGAAPDGDRAVVVLGALSDRLDLVTANLCEIAAIVDREILAGRGDQATWFMYYAGSGAGSTRDQGFENVILEVNSPAPRFADRWLLPLFSRPGTRSTSEADSGSGRFDNPHWRSSDIAELERIVGDRVECFPEPAYTETTVNRYLRAGRQTVEVEHDVTFEAQLMGTLARLEAVPMSDPFSRTARQVCPAIASEITTRAESNDPAVRWWDGTTPAHGFKRDPWPTLFAARLVPVQRGRTQEEMLSRYEVDRQWPWNEERIQQERQLLRDLRLWLEDVDEYGDHADTGLAEAVEQATQIVEHWLRVADERALAADVYPTHIPRRFRVAGGCDHRYLGSIAWKSVPVETRAARLLREHIHGDDLRYGFDVDGQLIIDSPEQEAFVAHWPIATPEKPYPAGSFIIADGAIGSRPVYVEEPDGTLRALPRQPSMIATDWNFGYSGSGPGSLVEAIMRTFAQTEGVDRQHLPYAWLDDQIRHSDEDSLRISIDHLRRRITPSHLRS</sequence>
<proteinExistence type="predicted"/>
<organism evidence="1 2">
    <name type="scientific">Rhodococcus erythropolis</name>
    <name type="common">Arthrobacter picolinophilus</name>
    <dbReference type="NCBI Taxonomy" id="1833"/>
    <lineage>
        <taxon>Bacteria</taxon>
        <taxon>Bacillati</taxon>
        <taxon>Actinomycetota</taxon>
        <taxon>Actinomycetes</taxon>
        <taxon>Mycobacteriales</taxon>
        <taxon>Nocardiaceae</taxon>
        <taxon>Rhodococcus</taxon>
        <taxon>Rhodococcus erythropolis group</taxon>
    </lineage>
</organism>
<protein>
    <submittedName>
        <fullName evidence="1">DNA-binding protein</fullName>
    </submittedName>
</protein>
<dbReference type="AlphaFoldDB" id="A0A8I0ZX34"/>
<evidence type="ECO:0000313" key="2">
    <source>
        <dbReference type="Proteomes" id="UP000627573"/>
    </source>
</evidence>
<dbReference type="EMBL" id="JAECSB010000057">
    <property type="protein sequence ID" value="MBH5144223.1"/>
    <property type="molecule type" value="Genomic_DNA"/>
</dbReference>
<reference evidence="1 2" key="1">
    <citation type="submission" date="2020-12" db="EMBL/GenBank/DDBJ databases">
        <title>Draft genome sequence of furan degrading bacterial strain FUR100.</title>
        <authorList>
            <person name="Woiski C."/>
        </authorList>
    </citation>
    <scope>NUCLEOTIDE SEQUENCE [LARGE SCALE GENOMIC DNA]</scope>
    <source>
        <strain evidence="1 2">FUR100</strain>
    </source>
</reference>
<dbReference type="Proteomes" id="UP000627573">
    <property type="component" value="Unassembled WGS sequence"/>
</dbReference>
<accession>A0A8I0ZX34</accession>
<dbReference type="GO" id="GO:0003677">
    <property type="term" value="F:DNA binding"/>
    <property type="evidence" value="ECO:0007669"/>
    <property type="project" value="UniProtKB-KW"/>
</dbReference>
<keyword evidence="2" id="KW-1185">Reference proteome</keyword>
<comment type="caution">
    <text evidence="1">The sequence shown here is derived from an EMBL/GenBank/DDBJ whole genome shotgun (WGS) entry which is preliminary data.</text>
</comment>
<dbReference type="RefSeq" id="WP_149357593.1">
    <property type="nucleotide sequence ID" value="NZ_JAECSB010000057.1"/>
</dbReference>
<name>A0A8I0ZX34_RHOER</name>
<gene>
    <name evidence="1" type="ORF">I3517_16525</name>
</gene>